<dbReference type="InterPro" id="IPR036188">
    <property type="entry name" value="FAD/NAD-bd_sf"/>
</dbReference>
<dbReference type="PROSITE" id="PS50102">
    <property type="entry name" value="RRM"/>
    <property type="match status" value="2"/>
</dbReference>
<dbReference type="VEuPathDB" id="FungiDB:ASPNIDRAFT2_128981"/>
<evidence type="ECO:0000256" key="4">
    <source>
        <dbReference type="ARBA" id="ARBA00022787"/>
    </source>
</evidence>
<dbReference type="GO" id="GO:0070189">
    <property type="term" value="P:kynurenine metabolic process"/>
    <property type="evidence" value="ECO:0007669"/>
    <property type="project" value="TreeGrafter"/>
</dbReference>
<evidence type="ECO:0000256" key="10">
    <source>
        <dbReference type="ARBA" id="ARBA00023136"/>
    </source>
</evidence>
<comment type="caution">
    <text evidence="16">The sequence shown here is derived from an EMBL/GenBank/DDBJ whole genome shotgun (WGS) entry which is preliminary data.</text>
</comment>
<evidence type="ECO:0000256" key="11">
    <source>
        <dbReference type="ARBA" id="ARBA00047818"/>
    </source>
</evidence>
<organism evidence="16 17">
    <name type="scientific">Aspergillus niger</name>
    <dbReference type="NCBI Taxonomy" id="5061"/>
    <lineage>
        <taxon>Eukaryota</taxon>
        <taxon>Fungi</taxon>
        <taxon>Dikarya</taxon>
        <taxon>Ascomycota</taxon>
        <taxon>Pezizomycotina</taxon>
        <taxon>Eurotiomycetes</taxon>
        <taxon>Eurotiomycetidae</taxon>
        <taxon>Eurotiales</taxon>
        <taxon>Aspergillaceae</taxon>
        <taxon>Aspergillus</taxon>
        <taxon>Aspergillus subgen. Circumdati</taxon>
    </lineage>
</organism>
<dbReference type="EMBL" id="BCMY01000004">
    <property type="protein sequence ID" value="GAQ39782.1"/>
    <property type="molecule type" value="Genomic_DNA"/>
</dbReference>
<dbReference type="VEuPathDB" id="FungiDB:ASPNIDRAFT2_1184382"/>
<dbReference type="InterPro" id="IPR002938">
    <property type="entry name" value="FAD-bd"/>
</dbReference>
<comment type="subcellular location">
    <subcellularLocation>
        <location evidence="12">Mitochondrion outer membrane</location>
    </subcellularLocation>
</comment>
<keyword evidence="2 12" id="KW-0285">Flavoprotein</keyword>
<gene>
    <name evidence="12" type="primary">BNA4</name>
    <name evidence="16" type="ORF">ABL_03317</name>
</gene>
<feature type="region of interest" description="Disordered" evidence="14">
    <location>
        <begin position="537"/>
        <end position="578"/>
    </location>
</feature>
<dbReference type="GO" id="GO:0071949">
    <property type="term" value="F:FAD binding"/>
    <property type="evidence" value="ECO:0007669"/>
    <property type="project" value="InterPro"/>
</dbReference>
<dbReference type="Pfam" id="PF01494">
    <property type="entry name" value="FAD_binding_3"/>
    <property type="match status" value="1"/>
</dbReference>
<evidence type="ECO:0000313" key="17">
    <source>
        <dbReference type="Proteomes" id="UP000068243"/>
    </source>
</evidence>
<evidence type="ECO:0000256" key="9">
    <source>
        <dbReference type="ARBA" id="ARBA00023128"/>
    </source>
</evidence>
<feature type="compositionally biased region" description="Low complexity" evidence="14">
    <location>
        <begin position="550"/>
        <end position="562"/>
    </location>
</feature>
<dbReference type="VEuPathDB" id="FungiDB:An07g02090"/>
<evidence type="ECO:0000259" key="15">
    <source>
        <dbReference type="PROSITE" id="PS50102"/>
    </source>
</evidence>
<name>A0A100IEH9_ASPNG</name>
<keyword evidence="9 12" id="KW-0496">Mitochondrion</keyword>
<evidence type="ECO:0000256" key="13">
    <source>
        <dbReference type="PROSITE-ProRule" id="PRU00176"/>
    </source>
</evidence>
<dbReference type="SMART" id="SM00360">
    <property type="entry name" value="RRM"/>
    <property type="match status" value="2"/>
</dbReference>
<dbReference type="AlphaFoldDB" id="A0A100IEH9"/>
<dbReference type="Gene3D" id="3.50.50.60">
    <property type="entry name" value="FAD/NAD(P)-binding domain"/>
    <property type="match status" value="1"/>
</dbReference>
<feature type="compositionally biased region" description="Basic and acidic residues" evidence="14">
    <location>
        <begin position="815"/>
        <end position="835"/>
    </location>
</feature>
<dbReference type="GO" id="GO:0006569">
    <property type="term" value="P:L-tryptophan catabolic process"/>
    <property type="evidence" value="ECO:0007669"/>
    <property type="project" value="UniProtKB-UniRule"/>
</dbReference>
<evidence type="ECO:0000256" key="12">
    <source>
        <dbReference type="HAMAP-Rule" id="MF_03018"/>
    </source>
</evidence>
<evidence type="ECO:0000256" key="8">
    <source>
        <dbReference type="ARBA" id="ARBA00023033"/>
    </source>
</evidence>
<keyword evidence="6 12" id="KW-0521">NADP</keyword>
<keyword evidence="13" id="KW-0694">RNA-binding</keyword>
<accession>A0A100IEH9</accession>
<comment type="catalytic activity">
    <reaction evidence="11 12">
        <text>L-kynurenine + NADPH + O2 + H(+) = 3-hydroxy-L-kynurenine + NADP(+) + H2O</text>
        <dbReference type="Rhea" id="RHEA:20545"/>
        <dbReference type="ChEBI" id="CHEBI:15377"/>
        <dbReference type="ChEBI" id="CHEBI:15378"/>
        <dbReference type="ChEBI" id="CHEBI:15379"/>
        <dbReference type="ChEBI" id="CHEBI:57783"/>
        <dbReference type="ChEBI" id="CHEBI:57959"/>
        <dbReference type="ChEBI" id="CHEBI:58125"/>
        <dbReference type="ChEBI" id="CHEBI:58349"/>
        <dbReference type="EC" id="1.14.13.9"/>
    </reaction>
</comment>
<dbReference type="InterPro" id="IPR012677">
    <property type="entry name" value="Nucleotide-bd_a/b_plait_sf"/>
</dbReference>
<comment type="cofactor">
    <cofactor evidence="1 12">
        <name>FAD</name>
        <dbReference type="ChEBI" id="CHEBI:57692"/>
    </cofactor>
</comment>
<feature type="compositionally biased region" description="Low complexity" evidence="14">
    <location>
        <begin position="711"/>
        <end position="727"/>
    </location>
</feature>
<dbReference type="GO" id="GO:0004502">
    <property type="term" value="F:kynurenine 3-monooxygenase activity"/>
    <property type="evidence" value="ECO:0007669"/>
    <property type="project" value="UniProtKB-UniRule"/>
</dbReference>
<feature type="region of interest" description="Disordered" evidence="14">
    <location>
        <begin position="664"/>
        <end position="732"/>
    </location>
</feature>
<feature type="domain" description="RRM" evidence="15">
    <location>
        <begin position="586"/>
        <end position="665"/>
    </location>
</feature>
<keyword evidence="3 12" id="KW-0662">Pyridine nucleotide biosynthesis</keyword>
<dbReference type="Proteomes" id="UP000068243">
    <property type="component" value="Unassembled WGS sequence"/>
</dbReference>
<dbReference type="GO" id="GO:0003723">
    <property type="term" value="F:RNA binding"/>
    <property type="evidence" value="ECO:0007669"/>
    <property type="project" value="UniProtKB-UniRule"/>
</dbReference>
<dbReference type="GO" id="GO:0005741">
    <property type="term" value="C:mitochondrial outer membrane"/>
    <property type="evidence" value="ECO:0007669"/>
    <property type="project" value="UniProtKB-SubCell"/>
</dbReference>
<dbReference type="GO" id="GO:0043420">
    <property type="term" value="P:anthranilate metabolic process"/>
    <property type="evidence" value="ECO:0007669"/>
    <property type="project" value="UniProtKB-UniRule"/>
</dbReference>
<keyword evidence="4 12" id="KW-1000">Mitochondrion outer membrane</keyword>
<feature type="region of interest" description="Disordered" evidence="14">
    <location>
        <begin position="815"/>
        <end position="846"/>
    </location>
</feature>
<dbReference type="Pfam" id="PF00076">
    <property type="entry name" value="RRM_1"/>
    <property type="match status" value="1"/>
</dbReference>
<evidence type="ECO:0000313" key="16">
    <source>
        <dbReference type="EMBL" id="GAQ39782.1"/>
    </source>
</evidence>
<comment type="similarity">
    <text evidence="12">Belongs to the aromatic-ring hydroxylase family. KMO subfamily.</text>
</comment>
<comment type="function">
    <text evidence="12">Catalyzes the hydroxylation of L-kynurenine (L-Kyn) to form 3-hydroxy-L-kynurenine (L-3OHKyn). Required for synthesis of quinolinic acid.</text>
</comment>
<dbReference type="InterPro" id="IPR000504">
    <property type="entry name" value="RRM_dom"/>
</dbReference>
<dbReference type="PRINTS" id="PR00420">
    <property type="entry name" value="RNGMNOXGNASE"/>
</dbReference>
<dbReference type="GO" id="GO:0034354">
    <property type="term" value="P:'de novo' NAD+ biosynthetic process from L-tryptophan"/>
    <property type="evidence" value="ECO:0007669"/>
    <property type="project" value="UniProtKB-UniRule"/>
</dbReference>
<keyword evidence="5 12" id="KW-0274">FAD</keyword>
<dbReference type="VEuPathDB" id="FungiDB:ATCC64974_44690"/>
<dbReference type="VEuPathDB" id="FungiDB:M747DRAFT_299523"/>
<dbReference type="GO" id="GO:0019805">
    <property type="term" value="P:quinolinate biosynthetic process"/>
    <property type="evidence" value="ECO:0007669"/>
    <property type="project" value="UniProtKB-UniRule"/>
</dbReference>
<reference evidence="17" key="1">
    <citation type="journal article" date="2016" name="Genome Announc.">
        <title>Draft genome sequence of Aspergillus niger strain An76.</title>
        <authorList>
            <person name="Gong W."/>
            <person name="Cheng Z."/>
            <person name="Zhang H."/>
            <person name="Liu L."/>
            <person name="Gao P."/>
            <person name="Wang L."/>
        </authorList>
    </citation>
    <scope>NUCLEOTIDE SEQUENCE [LARGE SCALE GENOMIC DNA]</scope>
    <source>
        <strain evidence="17">An76</strain>
    </source>
</reference>
<dbReference type="UniPathway" id="UPA00253">
    <property type="reaction ID" value="UER00328"/>
</dbReference>
<protein>
    <recommendedName>
        <fullName evidence="12">Kynurenine 3-monooxygenase</fullName>
        <ecNumber evidence="12">1.14.13.9</ecNumber>
    </recommendedName>
    <alternativeName>
        <fullName evidence="12">Biosynthesis of nicotinic acid protein 4</fullName>
    </alternativeName>
    <alternativeName>
        <fullName evidence="12">Kynurenine 3-hydroxylase</fullName>
    </alternativeName>
</protein>
<keyword evidence="8 12" id="KW-0503">Monooxygenase</keyword>
<keyword evidence="10 12" id="KW-0472">Membrane</keyword>
<feature type="compositionally biased region" description="Basic and acidic residues" evidence="14">
    <location>
        <begin position="697"/>
        <end position="706"/>
    </location>
</feature>
<evidence type="ECO:0000256" key="7">
    <source>
        <dbReference type="ARBA" id="ARBA00023002"/>
    </source>
</evidence>
<dbReference type="VEuPathDB" id="FungiDB:ATCC64974_44680"/>
<evidence type="ECO:0000256" key="2">
    <source>
        <dbReference type="ARBA" id="ARBA00022630"/>
    </source>
</evidence>
<evidence type="ECO:0000256" key="14">
    <source>
        <dbReference type="SAM" id="MobiDB-lite"/>
    </source>
</evidence>
<evidence type="ECO:0000256" key="5">
    <source>
        <dbReference type="ARBA" id="ARBA00022827"/>
    </source>
</evidence>
<dbReference type="VEuPathDB" id="FungiDB:An07g02080"/>
<dbReference type="FunFam" id="3.50.50.60:FF:000129">
    <property type="entry name" value="Kynurenine 3-monooxygenase"/>
    <property type="match status" value="1"/>
</dbReference>
<dbReference type="SUPFAM" id="SSF54928">
    <property type="entry name" value="RNA-binding domain, RBD"/>
    <property type="match status" value="1"/>
</dbReference>
<feature type="region of interest" description="Disordered" evidence="14">
    <location>
        <begin position="161"/>
        <end position="181"/>
    </location>
</feature>
<comment type="pathway">
    <text evidence="12">Cofactor biosynthesis; NAD(+) biosynthesis; quinolinate from L-kynurenine: step 1/3.</text>
</comment>
<dbReference type="PANTHER" id="PTHR46028">
    <property type="entry name" value="KYNURENINE 3-MONOOXYGENASE"/>
    <property type="match status" value="1"/>
</dbReference>
<dbReference type="EC" id="1.14.13.9" evidence="12"/>
<sequence>MNMTTMAADGKIVIVGGGPVGSLAALYASHYHDNVEVYELRGDERLNPSGASPLLQKSINFTLSERGIRALEKSGRTDLLRAIMRTAIPMHGRMVHGRSVSGKLQQTFHQYDVHGNSLYSLDRKALNIALRQELDATPNVKMFFHHKLIRADMKTRKVWFEQREDPNTSPSTTTPPPPKEVPFDFLIGADGAHSTTRQQIMRHTPLDYQQQYADTVWCELRIPPTEKTNSYRLPPNYLHIWPGGQYMFCAFPCPDQSFNCILFAPASCLDSLKSSPPTTLFDFFDTHFPGVCPDLISQTSLSQQFYQSPHLPLIGIKCSPHHYGSTAVIIGDAAHAMFPFYGQGLNAGMEDVRILFDLLDEHRVFSHGKLSSNNNKEHARAAALTEYSNQRVRDAHAIHDLSRRNYLELRGGVNSPVYKARKYVEEALQRYVPVLGWKTLYSRVSFSDQRYSEVVVKNQLQGWVLLLMSGLGVLLHVLVFGVIGGAVWGLKGLYPHPSLHILPSQWSTLPRARGPRNKVSPQKNVFQNGVRTTGRAFHSPNWRVKRDESPSGQSAAAGSPGPKTSTSRIAFSRPSPHVPQAISEGRRLYVGNMPYTAKSEDVQALFDAAEFRIERIDIAIDPFTGRNPSYCFVDLETKELAERAMTELDGRDMLGRPVKIKPGVVKTQSERAQQQQQQQPRSDASPRETRSSPFSMDRWRRGDEAQPPRTPSKTTTTTTASTPSNSDPSRRLYVGGLPRLTDQEAITSNMTNFFKDYKVENVSKLFAPHPAKRFEPGDHYYLFVDFSSVEEAENAMNALNRAEGPWGAVLRVQRARGENNSQERRPKWSSSRDEATPVAEEVAAAA</sequence>
<dbReference type="SUPFAM" id="SSF51905">
    <property type="entry name" value="FAD/NAD(P)-binding domain"/>
    <property type="match status" value="1"/>
</dbReference>
<dbReference type="HAMAP" id="MF_01971">
    <property type="entry name" value="Kynurenine_monooxygenase"/>
    <property type="match status" value="1"/>
</dbReference>
<dbReference type="InterPro" id="IPR035979">
    <property type="entry name" value="RBD_domain_sf"/>
</dbReference>
<proteinExistence type="inferred from homology"/>
<dbReference type="VEuPathDB" id="FungiDB:M747DRAFT_317645"/>
<dbReference type="PANTHER" id="PTHR46028:SF2">
    <property type="entry name" value="KYNURENINE 3-MONOOXYGENASE"/>
    <property type="match status" value="1"/>
</dbReference>
<dbReference type="CDD" id="cd00590">
    <property type="entry name" value="RRM_SF"/>
    <property type="match status" value="1"/>
</dbReference>
<dbReference type="InterPro" id="IPR027545">
    <property type="entry name" value="Kynurenine_monooxygenase"/>
</dbReference>
<evidence type="ECO:0000256" key="1">
    <source>
        <dbReference type="ARBA" id="ARBA00001974"/>
    </source>
</evidence>
<dbReference type="OrthoDB" id="10053569at2759"/>
<keyword evidence="7 12" id="KW-0560">Oxidoreductase</keyword>
<dbReference type="Gene3D" id="3.30.70.330">
    <property type="match status" value="2"/>
</dbReference>
<feature type="domain" description="RRM" evidence="15">
    <location>
        <begin position="730"/>
        <end position="817"/>
    </location>
</feature>
<evidence type="ECO:0000256" key="3">
    <source>
        <dbReference type="ARBA" id="ARBA00022642"/>
    </source>
</evidence>
<dbReference type="PaxDb" id="5061-CADANGAP00005372"/>
<evidence type="ECO:0000256" key="6">
    <source>
        <dbReference type="ARBA" id="ARBA00022857"/>
    </source>
</evidence>